<sequence>MLRQLDRGMHSRLPADFIGMSRLWVWLSGQGAATVRSTMAASCRNSASGW</sequence>
<dbReference type="Proteomes" id="UP000020681">
    <property type="component" value="Unassembled WGS sequence"/>
</dbReference>
<dbReference type="EMBL" id="JAOL01000083">
    <property type="protein sequence ID" value="EUA91933.1"/>
    <property type="molecule type" value="Genomic_DNA"/>
</dbReference>
<name>A0ABN0R4I0_MYCUL</name>
<keyword evidence="2" id="KW-1185">Reference proteome</keyword>
<protein>
    <submittedName>
        <fullName evidence="1">Uncharacterized protein</fullName>
    </submittedName>
</protein>
<evidence type="ECO:0000313" key="1">
    <source>
        <dbReference type="EMBL" id="EUA91933.1"/>
    </source>
</evidence>
<comment type="caution">
    <text evidence="1">The sequence shown here is derived from an EMBL/GenBank/DDBJ whole genome shotgun (WGS) entry which is preliminary data.</text>
</comment>
<gene>
    <name evidence="1" type="ORF">I551_1565</name>
</gene>
<accession>A0ABN0R4I0</accession>
<organism evidence="1 2">
    <name type="scientific">Mycobacterium ulcerans str. Harvey</name>
    <dbReference type="NCBI Taxonomy" id="1299332"/>
    <lineage>
        <taxon>Bacteria</taxon>
        <taxon>Bacillati</taxon>
        <taxon>Actinomycetota</taxon>
        <taxon>Actinomycetes</taxon>
        <taxon>Mycobacteriales</taxon>
        <taxon>Mycobacteriaceae</taxon>
        <taxon>Mycobacterium</taxon>
        <taxon>Mycobacterium ulcerans group</taxon>
    </lineage>
</organism>
<proteinExistence type="predicted"/>
<evidence type="ECO:0000313" key="2">
    <source>
        <dbReference type="Proteomes" id="UP000020681"/>
    </source>
</evidence>
<reference evidence="1 2" key="1">
    <citation type="submission" date="2014-01" db="EMBL/GenBank/DDBJ databases">
        <authorList>
            <person name="Dobos K."/>
            <person name="Lenaerts A."/>
            <person name="Ordway D."/>
            <person name="DeGroote M.A."/>
            <person name="Parker T."/>
            <person name="Sizemore C."/>
            <person name="Tallon L.J."/>
            <person name="Sadzewicz L.K."/>
            <person name="Sengamalay N."/>
            <person name="Fraser C.M."/>
            <person name="Hine E."/>
            <person name="Shefchek K.A."/>
            <person name="Das S.P."/>
            <person name="Tettelin H."/>
        </authorList>
    </citation>
    <scope>NUCLEOTIDE SEQUENCE [LARGE SCALE GENOMIC DNA]</scope>
    <source>
        <strain evidence="1 2">Harvey</strain>
    </source>
</reference>